<sequence length="416" mass="45411">MDSVNSSKPHVLIAGAGLGGLALAQALRKQGISYQIFERSTASRAQGYAIGIHSILQELVAAFPTDMPSPTISDHLLPLDLPAQIIFYDGHSLESRIGVEATDRQDIIRANRQRLRDWLATNIPVQYGKAVESFEEDSESVRLHFADGTSATGDYLVGADGSYSRVRRGIFSKLGLPDSLSPLPLATIVGETTLAGADFERQLELANSCYVAGYRSDCSLFVGLNSVSADGKSGRYYWSVSYRDESARQRPNWIAAASREDLYSIARRKLDKLNPRFLEVLDKTDPSGIVLPPLKLQDIELLSLPVSRVTLLGDAAHCMTPFRGEGGINAMRDSMNLAQTIARIAEEHTGLQGWKLAVDEYQKEMLARGVKSVRLSRASGEQPPTAEDGPRYVWGHLATELPHVSVSLAAIPHIKA</sequence>
<evidence type="ECO:0000313" key="1">
    <source>
        <dbReference type="EMBL" id="KAJ2981561.1"/>
    </source>
</evidence>
<gene>
    <name evidence="1" type="ORF">NQ176_g1951</name>
</gene>
<comment type="caution">
    <text evidence="1">The sequence shown here is derived from an EMBL/GenBank/DDBJ whole genome shotgun (WGS) entry which is preliminary data.</text>
</comment>
<accession>A0ACC1NSJ8</accession>
<reference evidence="1" key="1">
    <citation type="submission" date="2022-08" db="EMBL/GenBank/DDBJ databases">
        <title>Genome Sequence of Lecanicillium fungicola.</title>
        <authorList>
            <person name="Buettner E."/>
        </authorList>
    </citation>
    <scope>NUCLEOTIDE SEQUENCE</scope>
    <source>
        <strain evidence="1">Babe33</strain>
    </source>
</reference>
<organism evidence="1 2">
    <name type="scientific">Zarea fungicola</name>
    <dbReference type="NCBI Taxonomy" id="93591"/>
    <lineage>
        <taxon>Eukaryota</taxon>
        <taxon>Fungi</taxon>
        <taxon>Dikarya</taxon>
        <taxon>Ascomycota</taxon>
        <taxon>Pezizomycotina</taxon>
        <taxon>Sordariomycetes</taxon>
        <taxon>Hypocreomycetidae</taxon>
        <taxon>Hypocreales</taxon>
        <taxon>Cordycipitaceae</taxon>
        <taxon>Zarea</taxon>
    </lineage>
</organism>
<name>A0ACC1NSJ8_9HYPO</name>
<evidence type="ECO:0000313" key="2">
    <source>
        <dbReference type="Proteomes" id="UP001143910"/>
    </source>
</evidence>
<protein>
    <submittedName>
        <fullName evidence="1">Uncharacterized protein</fullName>
    </submittedName>
</protein>
<proteinExistence type="predicted"/>
<dbReference type="Proteomes" id="UP001143910">
    <property type="component" value="Unassembled WGS sequence"/>
</dbReference>
<keyword evidence="2" id="KW-1185">Reference proteome</keyword>
<dbReference type="EMBL" id="JANJQO010000123">
    <property type="protein sequence ID" value="KAJ2981561.1"/>
    <property type="molecule type" value="Genomic_DNA"/>
</dbReference>